<dbReference type="VEuPathDB" id="PlasmoDB:POWCR01_000087600"/>
<dbReference type="EMBL" id="FLRJ01000264">
    <property type="protein sequence ID" value="SBT73165.1"/>
    <property type="molecule type" value="Genomic_DNA"/>
</dbReference>
<dbReference type="VEuPathDB" id="PlasmoDB:PocGH01_00016100"/>
<reference evidence="2 3" key="1">
    <citation type="submission" date="2016-06" db="EMBL/GenBank/DDBJ databases">
        <authorList>
            <consortium name="Pathogen Informatics"/>
        </authorList>
    </citation>
    <scope>NUCLEOTIDE SEQUENCE [LARGE SCALE GENOMIC DNA]</scope>
</reference>
<evidence type="ECO:0000313" key="2">
    <source>
        <dbReference type="EMBL" id="SBT73165.1"/>
    </source>
</evidence>
<feature type="transmembrane region" description="Helical" evidence="1">
    <location>
        <begin position="71"/>
        <end position="92"/>
    </location>
</feature>
<protein>
    <submittedName>
        <fullName evidence="2">Uncharacterized protein</fullName>
    </submittedName>
</protein>
<feature type="transmembrane region" description="Helical" evidence="1">
    <location>
        <begin position="104"/>
        <end position="129"/>
    </location>
</feature>
<sequence>MPIRRIPGLCDNFRGFLFRRKISGPSPLYRTPLRYIWAIFFYVDIFVLYVFSFSFFFSIIIRHECCETFPIILFTAVNLVSSLFIDFFFLLIKDEEVVSEEEIIFSTFLTILFCIVKIAINVYTIYFSLHKSAHIINSTDVKIARRCHSSIAKGMLLICIIINSFPFVETSMESVLTFFSIVHFKSQVQSYETII</sequence>
<keyword evidence="1" id="KW-0472">Membrane</keyword>
<organism evidence="2 3">
    <name type="scientific">Plasmodium ovale</name>
    <name type="common">malaria parasite P. ovale</name>
    <dbReference type="NCBI Taxonomy" id="36330"/>
    <lineage>
        <taxon>Eukaryota</taxon>
        <taxon>Sar</taxon>
        <taxon>Alveolata</taxon>
        <taxon>Apicomplexa</taxon>
        <taxon>Aconoidasida</taxon>
        <taxon>Haemosporida</taxon>
        <taxon>Plasmodiidae</taxon>
        <taxon>Plasmodium</taxon>
        <taxon>Plasmodium (Plasmodium)</taxon>
    </lineage>
</organism>
<feature type="transmembrane region" description="Helical" evidence="1">
    <location>
        <begin position="35"/>
        <end position="59"/>
    </location>
</feature>
<dbReference type="AlphaFoldDB" id="A0A1C3KHE5"/>
<evidence type="ECO:0000313" key="3">
    <source>
        <dbReference type="Proteomes" id="UP000243200"/>
    </source>
</evidence>
<proteinExistence type="predicted"/>
<keyword evidence="1" id="KW-1133">Transmembrane helix</keyword>
<gene>
    <name evidence="2" type="primary">PowCR01_000087600</name>
    <name evidence="2" type="ORF">POWCR01_000087600</name>
</gene>
<accession>A0A1C3KHE5</accession>
<dbReference type="Proteomes" id="UP000243200">
    <property type="component" value="Unassembled WGS sequence"/>
</dbReference>
<dbReference type="OrthoDB" id="377522at2759"/>
<feature type="transmembrane region" description="Helical" evidence="1">
    <location>
        <begin position="150"/>
        <end position="168"/>
    </location>
</feature>
<evidence type="ECO:0000256" key="1">
    <source>
        <dbReference type="SAM" id="Phobius"/>
    </source>
</evidence>
<name>A0A1C3KHE5_PLAOA</name>
<keyword evidence="1" id="KW-0812">Transmembrane</keyword>